<dbReference type="GO" id="GO:0016491">
    <property type="term" value="F:oxidoreductase activity"/>
    <property type="evidence" value="ECO:0007669"/>
    <property type="project" value="UniProtKB-KW"/>
</dbReference>
<evidence type="ECO:0000256" key="3">
    <source>
        <dbReference type="ARBA" id="ARBA00022643"/>
    </source>
</evidence>
<evidence type="ECO:0000256" key="4">
    <source>
        <dbReference type="ARBA" id="ARBA00038054"/>
    </source>
</evidence>
<feature type="region of interest" description="Disordered" evidence="5">
    <location>
        <begin position="215"/>
        <end position="241"/>
    </location>
</feature>
<proteinExistence type="inferred from homology"/>
<comment type="caution">
    <text evidence="7">The sequence shown here is derived from an EMBL/GenBank/DDBJ whole genome shotgun (WGS) entry which is preliminary data.</text>
</comment>
<dbReference type="PANTHER" id="PTHR33798:SF5">
    <property type="entry name" value="FLAVIN REDUCTASE LIKE DOMAIN-CONTAINING PROTEIN"/>
    <property type="match status" value="1"/>
</dbReference>
<dbReference type="Pfam" id="PF01613">
    <property type="entry name" value="Flavin_Reduct"/>
    <property type="match status" value="1"/>
</dbReference>
<evidence type="ECO:0000256" key="1">
    <source>
        <dbReference type="ARBA" id="ARBA00001917"/>
    </source>
</evidence>
<organism evidence="7 8">
    <name type="scientific">Streptomyces gibsoniae</name>
    <dbReference type="NCBI Taxonomy" id="3075529"/>
    <lineage>
        <taxon>Bacteria</taxon>
        <taxon>Bacillati</taxon>
        <taxon>Actinomycetota</taxon>
        <taxon>Actinomycetes</taxon>
        <taxon>Kitasatosporales</taxon>
        <taxon>Streptomycetaceae</taxon>
        <taxon>Streptomyces</taxon>
    </lineage>
</organism>
<reference evidence="8" key="1">
    <citation type="submission" date="2023-07" db="EMBL/GenBank/DDBJ databases">
        <title>30 novel species of actinomycetes from the DSMZ collection.</title>
        <authorList>
            <person name="Nouioui I."/>
        </authorList>
    </citation>
    <scope>NUCLEOTIDE SEQUENCE [LARGE SCALE GENOMIC DNA]</scope>
    <source>
        <strain evidence="8">DSM 41699</strain>
    </source>
</reference>
<keyword evidence="7" id="KW-0560">Oxidoreductase</keyword>
<dbReference type="PANTHER" id="PTHR33798">
    <property type="entry name" value="FLAVOPROTEIN OXYGENASE"/>
    <property type="match status" value="1"/>
</dbReference>
<protein>
    <submittedName>
        <fullName evidence="7">Flavin reductase family protein</fullName>
        <ecNumber evidence="7">1.5.1.-</ecNumber>
    </submittedName>
</protein>
<accession>A0ABU2U5P7</accession>
<dbReference type="InterPro" id="IPR012349">
    <property type="entry name" value="Split_barrel_FMN-bd"/>
</dbReference>
<feature type="domain" description="Flavin reductase like" evidence="6">
    <location>
        <begin position="19"/>
        <end position="174"/>
    </location>
</feature>
<keyword evidence="2" id="KW-0285">Flavoprotein</keyword>
<name>A0ABU2U5P7_9ACTN</name>
<keyword evidence="8" id="KW-1185">Reference proteome</keyword>
<dbReference type="Gene3D" id="2.30.110.10">
    <property type="entry name" value="Electron Transport, Fmn-binding Protein, Chain A"/>
    <property type="match status" value="1"/>
</dbReference>
<dbReference type="EMBL" id="JAVREY010000077">
    <property type="protein sequence ID" value="MDT0468563.1"/>
    <property type="molecule type" value="Genomic_DNA"/>
</dbReference>
<comment type="similarity">
    <text evidence="4">Belongs to the flavoredoxin family.</text>
</comment>
<dbReference type="SUPFAM" id="SSF50475">
    <property type="entry name" value="FMN-binding split barrel"/>
    <property type="match status" value="1"/>
</dbReference>
<evidence type="ECO:0000313" key="8">
    <source>
        <dbReference type="Proteomes" id="UP001183809"/>
    </source>
</evidence>
<dbReference type="SMART" id="SM00903">
    <property type="entry name" value="Flavin_Reduct"/>
    <property type="match status" value="1"/>
</dbReference>
<evidence type="ECO:0000256" key="2">
    <source>
        <dbReference type="ARBA" id="ARBA00022630"/>
    </source>
</evidence>
<keyword evidence="3" id="KW-0288">FMN</keyword>
<dbReference type="InterPro" id="IPR002563">
    <property type="entry name" value="Flavin_Rdtase-like_dom"/>
</dbReference>
<dbReference type="RefSeq" id="WP_311700009.1">
    <property type="nucleotide sequence ID" value="NZ_JAVREY010000077.1"/>
</dbReference>
<evidence type="ECO:0000259" key="6">
    <source>
        <dbReference type="SMART" id="SM00903"/>
    </source>
</evidence>
<sequence>MIIDAAELDATHAYKLLIGSIIPRAVAWVGTVSQDGVANLAPISFFTAVGRKPPMVSITLQPQQDGVTLKDTFVNIRDTGEFVTNLATLPQADAMHGSAFAFGPEVDEFEALGLEKAPSEVVRVPRVKGAPIAFECVVDRIMPVGDDGVDHVVWGRVVRFHVRDDLYLERGRIDTAALPAVGRLAAEYTLVDNVFTTPLDKDLLTARDGRRMQRLDARPADWSPIDTDEWSPSGAVSSPGK</sequence>
<dbReference type="Proteomes" id="UP001183809">
    <property type="component" value="Unassembled WGS sequence"/>
</dbReference>
<evidence type="ECO:0000313" key="7">
    <source>
        <dbReference type="EMBL" id="MDT0468563.1"/>
    </source>
</evidence>
<evidence type="ECO:0000256" key="5">
    <source>
        <dbReference type="SAM" id="MobiDB-lite"/>
    </source>
</evidence>
<gene>
    <name evidence="7" type="ORF">RM764_37215</name>
</gene>
<dbReference type="EC" id="1.5.1.-" evidence="7"/>
<comment type="cofactor">
    <cofactor evidence="1">
        <name>FMN</name>
        <dbReference type="ChEBI" id="CHEBI:58210"/>
    </cofactor>
</comment>